<dbReference type="AlphaFoldDB" id="A0A563VKW3"/>
<evidence type="ECO:0000313" key="2">
    <source>
        <dbReference type="Proteomes" id="UP000320055"/>
    </source>
</evidence>
<dbReference type="InterPro" id="IPR010328">
    <property type="entry name" value="DUF928"/>
</dbReference>
<protein>
    <recommendedName>
        <fullName evidence="3">DUF928 domain-containing protein</fullName>
    </recommendedName>
</protein>
<evidence type="ECO:0000313" key="1">
    <source>
        <dbReference type="EMBL" id="VEP12090.1"/>
    </source>
</evidence>
<evidence type="ECO:0008006" key="3">
    <source>
        <dbReference type="Google" id="ProtNLM"/>
    </source>
</evidence>
<keyword evidence="2" id="KW-1185">Reference proteome</keyword>
<gene>
    <name evidence="1" type="ORF">H1P_1330009</name>
</gene>
<dbReference type="RefSeq" id="WP_144869942.1">
    <property type="nucleotide sequence ID" value="NZ_LR213885.1"/>
</dbReference>
<organism evidence="1 2">
    <name type="scientific">Hyella patelloides LEGE 07179</name>
    <dbReference type="NCBI Taxonomy" id="945734"/>
    <lineage>
        <taxon>Bacteria</taxon>
        <taxon>Bacillati</taxon>
        <taxon>Cyanobacteriota</taxon>
        <taxon>Cyanophyceae</taxon>
        <taxon>Pleurocapsales</taxon>
        <taxon>Hyellaceae</taxon>
        <taxon>Hyella</taxon>
    </lineage>
</organism>
<dbReference type="EMBL" id="CAACVJ010000039">
    <property type="protein sequence ID" value="VEP12090.1"/>
    <property type="molecule type" value="Genomic_DNA"/>
</dbReference>
<sequence>MQTLANTDTWLEGYNVSSTPKRTYQRRNTSAGGSRSYCQNPLRGKSLTLLVPEEKVVHQTVSKNPAFFFHSQSTTTIPLIFTLVDPEEIEPLVEKSLSISQPGYHKVVIPQEVKLKPGKIYSWHIAIPCAEAPENFREVLTASVELGFVSPEIAQRIEKTNSPSLKSLLYAREGIWYDAINFWKKAEGSIARSW</sequence>
<accession>A0A563VKW3</accession>
<name>A0A563VKW3_9CYAN</name>
<dbReference type="Proteomes" id="UP000320055">
    <property type="component" value="Unassembled WGS sequence"/>
</dbReference>
<dbReference type="OrthoDB" id="536034at2"/>
<proteinExistence type="predicted"/>
<reference evidence="1 2" key="1">
    <citation type="submission" date="2019-01" db="EMBL/GenBank/DDBJ databases">
        <authorList>
            <person name="Brito A."/>
        </authorList>
    </citation>
    <scope>NUCLEOTIDE SEQUENCE [LARGE SCALE GENOMIC DNA]</scope>
    <source>
        <strain evidence="1">1</strain>
    </source>
</reference>
<dbReference type="Pfam" id="PF06051">
    <property type="entry name" value="DUF928"/>
    <property type="match status" value="1"/>
</dbReference>